<sequence length="437" mass="45854">MTLADELAALAEELAIPGAAVGVVHQGRSEIAVSGWTRVEGGTPITPATLFQIGSVAKSFTATAVMVLVEQGRVALDRPVSAYLPGVRLPAEVDVLDLLNHTAGWDGMDSWPDTGEGDDAITRVVDLLADLPQRFPPRSAAAYNNASFVLAGRLVEEVTGTTFDRALAELVLTPLGLTQTSSELDVIMTRPFAVGRRSTDGADVTTWSGPRGWVPAGARLSCSTTDLLAWAAFQLGEGTAPDGTRVLASDSLRAMGSASTPHEVMPGVGIGLGWMLRQVDGTRLLEHSGDVSGQHASVTVAPERGFAVVVLTNAAPAGRQLSERLTTSVLASRLDLSETSPEVVQRSAADLAPYTGTFRAEGIELEVRSAGSGLVIRGTIIDDDGTSETVEFPLQPLPDDRFLVADGPFAGLQSAFVRTGQVVTAVHHLGRLVPRQP</sequence>
<dbReference type="InterPro" id="IPR050491">
    <property type="entry name" value="AmpC-like"/>
</dbReference>
<reference evidence="2 3" key="1">
    <citation type="submission" date="2018-07" db="EMBL/GenBank/DDBJ databases">
        <title>Desertimonas flava gen. nov. sp. nov.</title>
        <authorList>
            <person name="Liu S."/>
        </authorList>
    </citation>
    <scope>NUCLEOTIDE SEQUENCE [LARGE SCALE GENOMIC DNA]</scope>
    <source>
        <strain evidence="2 3">16Sb5-5</strain>
    </source>
</reference>
<gene>
    <name evidence="2" type="ORF">DT076_06140</name>
</gene>
<dbReference type="InterPro" id="IPR001466">
    <property type="entry name" value="Beta-lactam-related"/>
</dbReference>
<feature type="domain" description="Beta-lactamase-related" evidence="1">
    <location>
        <begin position="8"/>
        <end position="317"/>
    </location>
</feature>
<comment type="caution">
    <text evidence="2">The sequence shown here is derived from an EMBL/GenBank/DDBJ whole genome shotgun (WGS) entry which is preliminary data.</text>
</comment>
<name>A0A367YWJ3_9ACTN</name>
<dbReference type="Proteomes" id="UP000252770">
    <property type="component" value="Unassembled WGS sequence"/>
</dbReference>
<dbReference type="EMBL" id="QOUI01000003">
    <property type="protein sequence ID" value="RCK70244.1"/>
    <property type="molecule type" value="Genomic_DNA"/>
</dbReference>
<dbReference type="PANTHER" id="PTHR46825">
    <property type="entry name" value="D-ALANYL-D-ALANINE-CARBOXYPEPTIDASE/ENDOPEPTIDASE AMPH"/>
    <property type="match status" value="1"/>
</dbReference>
<dbReference type="PANTHER" id="PTHR46825:SF9">
    <property type="entry name" value="BETA-LACTAMASE-RELATED DOMAIN-CONTAINING PROTEIN"/>
    <property type="match status" value="1"/>
</dbReference>
<organism evidence="2 3">
    <name type="scientific">Desertihabitans brevis</name>
    <dbReference type="NCBI Taxonomy" id="2268447"/>
    <lineage>
        <taxon>Bacteria</taxon>
        <taxon>Bacillati</taxon>
        <taxon>Actinomycetota</taxon>
        <taxon>Actinomycetes</taxon>
        <taxon>Propionibacteriales</taxon>
        <taxon>Propionibacteriaceae</taxon>
        <taxon>Desertihabitans</taxon>
    </lineage>
</organism>
<dbReference type="InterPro" id="IPR012338">
    <property type="entry name" value="Beta-lactam/transpept-like"/>
</dbReference>
<dbReference type="Gene3D" id="3.40.710.10">
    <property type="entry name" value="DD-peptidase/beta-lactamase superfamily"/>
    <property type="match status" value="1"/>
</dbReference>
<keyword evidence="3" id="KW-1185">Reference proteome</keyword>
<dbReference type="SUPFAM" id="SSF56601">
    <property type="entry name" value="beta-lactamase/transpeptidase-like"/>
    <property type="match status" value="1"/>
</dbReference>
<dbReference type="AlphaFoldDB" id="A0A367YWJ3"/>
<dbReference type="Pfam" id="PF00144">
    <property type="entry name" value="Beta-lactamase"/>
    <property type="match status" value="1"/>
</dbReference>
<evidence type="ECO:0000313" key="3">
    <source>
        <dbReference type="Proteomes" id="UP000252770"/>
    </source>
</evidence>
<evidence type="ECO:0000259" key="1">
    <source>
        <dbReference type="Pfam" id="PF00144"/>
    </source>
</evidence>
<accession>A0A367YWJ3</accession>
<dbReference type="GO" id="GO:0016787">
    <property type="term" value="F:hydrolase activity"/>
    <property type="evidence" value="ECO:0007669"/>
    <property type="project" value="UniProtKB-KW"/>
</dbReference>
<dbReference type="RefSeq" id="WP_114125786.1">
    <property type="nucleotide sequence ID" value="NZ_QOUI01000003.1"/>
</dbReference>
<proteinExistence type="predicted"/>
<keyword evidence="2" id="KW-0378">Hydrolase</keyword>
<protein>
    <submittedName>
        <fullName evidence="2">Class A beta-lactamase-related serine hydrolase</fullName>
    </submittedName>
</protein>
<evidence type="ECO:0000313" key="2">
    <source>
        <dbReference type="EMBL" id="RCK70244.1"/>
    </source>
</evidence>